<accession>A0A6P1SZI6</accession>
<evidence type="ECO:0000256" key="3">
    <source>
        <dbReference type="PROSITE-ProRule" id="PRU00339"/>
    </source>
</evidence>
<keyword evidence="2 3" id="KW-0802">TPR repeat</keyword>
<dbReference type="SUPFAM" id="SSF48452">
    <property type="entry name" value="TPR-like"/>
    <property type="match status" value="1"/>
</dbReference>
<keyword evidence="5" id="KW-1185">Reference proteome</keyword>
<evidence type="ECO:0000313" key="4">
    <source>
        <dbReference type="EMBL" id="QHQ35157.1"/>
    </source>
</evidence>
<dbReference type="Pfam" id="PF13432">
    <property type="entry name" value="TPR_16"/>
    <property type="match status" value="1"/>
</dbReference>
<evidence type="ECO:0000256" key="1">
    <source>
        <dbReference type="ARBA" id="ARBA00022737"/>
    </source>
</evidence>
<dbReference type="PROSITE" id="PS50005">
    <property type="entry name" value="TPR"/>
    <property type="match status" value="2"/>
</dbReference>
<dbReference type="KEGG" id="amaq:GO499_08075"/>
<evidence type="ECO:0000313" key="5">
    <source>
        <dbReference type="Proteomes" id="UP000464495"/>
    </source>
</evidence>
<gene>
    <name evidence="4" type="ORF">GO499_08075</name>
</gene>
<protein>
    <submittedName>
        <fullName evidence="4">Tetratricopeptide repeat protein</fullName>
    </submittedName>
</protein>
<dbReference type="InterPro" id="IPR011990">
    <property type="entry name" value="TPR-like_helical_dom_sf"/>
</dbReference>
<feature type="repeat" description="TPR" evidence="3">
    <location>
        <begin position="68"/>
        <end position="101"/>
    </location>
</feature>
<dbReference type="PANTHER" id="PTHR16193:SF0">
    <property type="entry name" value="TETRATRICOPEPTIDE REPEAT PROTEIN 27"/>
    <property type="match status" value="1"/>
</dbReference>
<evidence type="ECO:0000256" key="2">
    <source>
        <dbReference type="ARBA" id="ARBA00022803"/>
    </source>
</evidence>
<dbReference type="PROSITE" id="PS50293">
    <property type="entry name" value="TPR_REGION"/>
    <property type="match status" value="1"/>
</dbReference>
<dbReference type="EMBL" id="CP046620">
    <property type="protein sequence ID" value="QHQ35157.1"/>
    <property type="molecule type" value="Genomic_DNA"/>
</dbReference>
<dbReference type="Gene3D" id="1.25.40.10">
    <property type="entry name" value="Tetratricopeptide repeat domain"/>
    <property type="match status" value="1"/>
</dbReference>
<keyword evidence="1" id="KW-0677">Repeat</keyword>
<sequence length="184" mass="20529">MQGLEKLPDLLARHDWPAAERMLKRAAERKDAPAAVFYNLGKVMMEQGKWAPARKRLRQAVEVEPGHANAWFELGRATLEAGDLTEAADAFGRALMLVPEDGDARRNFGRVALRLGRVADAWEALLPLQGTDPEVDMLLYRAAAEGRQPEAESLRAELWDDPARRQHAIVASVRASKGRLPLRF</sequence>
<dbReference type="Proteomes" id="UP000464495">
    <property type="component" value="Chromosome"/>
</dbReference>
<dbReference type="AlphaFoldDB" id="A0A6P1SZI6"/>
<organism evidence="4 5">
    <name type="scientific">Algicella marina</name>
    <dbReference type="NCBI Taxonomy" id="2683284"/>
    <lineage>
        <taxon>Bacteria</taxon>
        <taxon>Pseudomonadati</taxon>
        <taxon>Pseudomonadota</taxon>
        <taxon>Alphaproteobacteria</taxon>
        <taxon>Rhodobacterales</taxon>
        <taxon>Paracoccaceae</taxon>
        <taxon>Algicella</taxon>
    </lineage>
</organism>
<dbReference type="InterPro" id="IPR044244">
    <property type="entry name" value="TTC27/Emw1"/>
</dbReference>
<reference evidence="4 5" key="1">
    <citation type="submission" date="2019-12" db="EMBL/GenBank/DDBJ databases">
        <title>Complete genome sequence of Algicella marina strain 9Alg 56(T) isolated from the red alga Tichocarpus crinitus.</title>
        <authorList>
            <person name="Kim S.-G."/>
            <person name="Nedashkovskaya O.I."/>
        </authorList>
    </citation>
    <scope>NUCLEOTIDE SEQUENCE [LARGE SCALE GENOMIC DNA]</scope>
    <source>
        <strain evidence="4 5">9Alg 56</strain>
    </source>
</reference>
<proteinExistence type="predicted"/>
<dbReference type="SMART" id="SM00028">
    <property type="entry name" value="TPR"/>
    <property type="match status" value="2"/>
</dbReference>
<name>A0A6P1SZI6_9RHOB</name>
<feature type="repeat" description="TPR" evidence="3">
    <location>
        <begin position="34"/>
        <end position="67"/>
    </location>
</feature>
<dbReference type="InterPro" id="IPR019734">
    <property type="entry name" value="TPR_rpt"/>
</dbReference>
<dbReference type="RefSeq" id="WP_161861722.1">
    <property type="nucleotide sequence ID" value="NZ_CP046620.1"/>
</dbReference>
<dbReference type="PANTHER" id="PTHR16193">
    <property type="entry name" value="TETRATRICOPEPTIDE REPEAT PROTEIN 27"/>
    <property type="match status" value="1"/>
</dbReference>